<dbReference type="KEGG" id="pbor:BSF38_00714"/>
<dbReference type="InterPro" id="IPR006311">
    <property type="entry name" value="TAT_signal"/>
</dbReference>
<dbReference type="AlphaFoldDB" id="A0A1U7CK59"/>
<organism evidence="1 2">
    <name type="scientific">Paludisphaera borealis</name>
    <dbReference type="NCBI Taxonomy" id="1387353"/>
    <lineage>
        <taxon>Bacteria</taxon>
        <taxon>Pseudomonadati</taxon>
        <taxon>Planctomycetota</taxon>
        <taxon>Planctomycetia</taxon>
        <taxon>Isosphaerales</taxon>
        <taxon>Isosphaeraceae</taxon>
        <taxon>Paludisphaera</taxon>
    </lineage>
</organism>
<dbReference type="OrthoDB" id="9779968at2"/>
<dbReference type="PANTHER" id="PTHR43737:SF1">
    <property type="entry name" value="DUF1501 DOMAIN-CONTAINING PROTEIN"/>
    <property type="match status" value="1"/>
</dbReference>
<evidence type="ECO:0008006" key="3">
    <source>
        <dbReference type="Google" id="ProtNLM"/>
    </source>
</evidence>
<dbReference type="PROSITE" id="PS51318">
    <property type="entry name" value="TAT"/>
    <property type="match status" value="1"/>
</dbReference>
<dbReference type="Proteomes" id="UP000186309">
    <property type="component" value="Chromosome"/>
</dbReference>
<dbReference type="InterPro" id="IPR017850">
    <property type="entry name" value="Alkaline_phosphatase_core_sf"/>
</dbReference>
<accession>A0A1U7CK59</accession>
<proteinExistence type="predicted"/>
<dbReference type="SUPFAM" id="SSF53649">
    <property type="entry name" value="Alkaline phosphatase-like"/>
    <property type="match status" value="1"/>
</dbReference>
<keyword evidence="2" id="KW-1185">Reference proteome</keyword>
<dbReference type="STRING" id="1387353.BSF38_00714"/>
<reference evidence="2" key="1">
    <citation type="submission" date="2016-12" db="EMBL/GenBank/DDBJ databases">
        <title>Comparative genomics of four Isosphaeraceae planctomycetes: a common pool of plasmids and glycoside hydrolase genes.</title>
        <authorList>
            <person name="Ivanova A."/>
        </authorList>
    </citation>
    <scope>NUCLEOTIDE SEQUENCE [LARGE SCALE GENOMIC DNA]</scope>
    <source>
        <strain evidence="2">PX4</strain>
    </source>
</reference>
<protein>
    <recommendedName>
        <fullName evidence="3">DUF1501 domain-containing protein</fullName>
    </recommendedName>
</protein>
<dbReference type="InterPro" id="IPR010869">
    <property type="entry name" value="DUF1501"/>
</dbReference>
<evidence type="ECO:0000313" key="1">
    <source>
        <dbReference type="EMBL" id="APW59297.1"/>
    </source>
</evidence>
<name>A0A1U7CK59_9BACT</name>
<gene>
    <name evidence="1" type="ORF">BSF38_00714</name>
</gene>
<dbReference type="RefSeq" id="WP_076343496.1">
    <property type="nucleotide sequence ID" value="NZ_CP019082.1"/>
</dbReference>
<evidence type="ECO:0000313" key="2">
    <source>
        <dbReference type="Proteomes" id="UP000186309"/>
    </source>
</evidence>
<sequence length="420" mass="45226">MLIQMGRRRFLRRAAGLTALTSTVPGFLHKTGIAFAGAPGRDASPIPGLKDDRVLVVVQLAGGNDGLNTIVPHGDDLYAKARPKLGVDPKKVLKLDEHTGMHTELVELKRLLDDGQLAIVQNVGYPNPDRSHFRSSEVWETASPADKAWTTGWVGRYFDNECAGAESSVLGLQLGERPAQTFAGTSNRGVTISNPAILDWPARGPAAEAMRRINRIDPTAIDALDFVQRTASDTLRLSKTIGEAMGGAKSPGDYGPFELSQSLKLVAQMIAAEVPTRVFYVTLGGFDTHAAQANRHAALLQELSQALAAFHKDLKARGHLDRTLVMTFSEFGRRVAENKSAGTDHGTANVMFLMGGSTRPGLHGDRPDLAGLDESGDLAHKIDFRSVYAAVLGDWFGADARRVLDGRFDPYPILAASSRA</sequence>
<dbReference type="PANTHER" id="PTHR43737">
    <property type="entry name" value="BLL7424 PROTEIN"/>
    <property type="match status" value="1"/>
</dbReference>
<dbReference type="Pfam" id="PF07394">
    <property type="entry name" value="DUF1501"/>
    <property type="match status" value="1"/>
</dbReference>
<dbReference type="EMBL" id="CP019082">
    <property type="protein sequence ID" value="APW59297.1"/>
    <property type="molecule type" value="Genomic_DNA"/>
</dbReference>